<proteinExistence type="predicted"/>
<sequence>MDYTNTSETLAKQGKNTVISMQNLKRLAHKKNNERKVLYEKFRANEHSFRVYTYMDAAIGQLEEVQEFLNNLAVFGDNFTGVDVDFSKIVDKQKVNESFQQVSTSFNKMAQKLGYDDETM</sequence>
<reference evidence="1" key="1">
    <citation type="journal article" date="2014" name="Int. J. Syst. Evol. Microbiol.">
        <title>Complete genome sequence of Corynebacterium casei LMG S-19264T (=DSM 44701T), isolated from a smear-ripened cheese.</title>
        <authorList>
            <consortium name="US DOE Joint Genome Institute (JGI-PGF)"/>
            <person name="Walter F."/>
            <person name="Albersmeier A."/>
            <person name="Kalinowski J."/>
            <person name="Ruckert C."/>
        </authorList>
    </citation>
    <scope>NUCLEOTIDE SEQUENCE</scope>
    <source>
        <strain evidence="1">CGMCC 1.12408</strain>
    </source>
</reference>
<dbReference type="RefSeq" id="WP_188383402.1">
    <property type="nucleotide sequence ID" value="NZ_BMEY01000003.1"/>
</dbReference>
<accession>A0A916RRE1</accession>
<reference evidence="1" key="2">
    <citation type="submission" date="2020-09" db="EMBL/GenBank/DDBJ databases">
        <authorList>
            <person name="Sun Q."/>
            <person name="Zhou Y."/>
        </authorList>
    </citation>
    <scope>NUCLEOTIDE SEQUENCE</scope>
    <source>
        <strain evidence="1">CGMCC 1.12408</strain>
    </source>
</reference>
<evidence type="ECO:0000313" key="1">
    <source>
        <dbReference type="EMBL" id="GGA66545.1"/>
    </source>
</evidence>
<dbReference type="AlphaFoldDB" id="A0A916RRE1"/>
<keyword evidence="2" id="KW-1185">Reference proteome</keyword>
<dbReference type="EMBL" id="BMEY01000003">
    <property type="protein sequence ID" value="GGA66545.1"/>
    <property type="molecule type" value="Genomic_DNA"/>
</dbReference>
<protein>
    <submittedName>
        <fullName evidence="1">Uncharacterized protein</fullName>
    </submittedName>
</protein>
<name>A0A916RRE1_9BACI</name>
<organism evidence="1 2">
    <name type="scientific">Ornithinibacillus halotolerans</name>
    <dbReference type="NCBI Taxonomy" id="1274357"/>
    <lineage>
        <taxon>Bacteria</taxon>
        <taxon>Bacillati</taxon>
        <taxon>Bacillota</taxon>
        <taxon>Bacilli</taxon>
        <taxon>Bacillales</taxon>
        <taxon>Bacillaceae</taxon>
        <taxon>Ornithinibacillus</taxon>
    </lineage>
</organism>
<dbReference type="Proteomes" id="UP000613512">
    <property type="component" value="Unassembled WGS sequence"/>
</dbReference>
<gene>
    <name evidence="1" type="ORF">GCM10008025_07980</name>
</gene>
<evidence type="ECO:0000313" key="2">
    <source>
        <dbReference type="Proteomes" id="UP000613512"/>
    </source>
</evidence>
<comment type="caution">
    <text evidence="1">The sequence shown here is derived from an EMBL/GenBank/DDBJ whole genome shotgun (WGS) entry which is preliminary data.</text>
</comment>